<dbReference type="GO" id="GO:0035613">
    <property type="term" value="F:RNA stem-loop binding"/>
    <property type="evidence" value="ECO:0007669"/>
    <property type="project" value="TreeGrafter"/>
</dbReference>
<dbReference type="SUPFAM" id="SSF56672">
    <property type="entry name" value="DNA/RNA polymerases"/>
    <property type="match status" value="1"/>
</dbReference>
<dbReference type="GO" id="GO:0003964">
    <property type="term" value="F:RNA-directed DNA polymerase activity"/>
    <property type="evidence" value="ECO:0007669"/>
    <property type="project" value="UniProtKB-KW"/>
</dbReference>
<dbReference type="GO" id="GO:0004519">
    <property type="term" value="F:endonuclease activity"/>
    <property type="evidence" value="ECO:0007669"/>
    <property type="project" value="UniProtKB-KW"/>
</dbReference>
<dbReference type="Pfam" id="PF06817">
    <property type="entry name" value="RVT_thumb"/>
    <property type="match status" value="1"/>
</dbReference>
<evidence type="ECO:0000256" key="1">
    <source>
        <dbReference type="ARBA" id="ARBA00022679"/>
    </source>
</evidence>
<dbReference type="PANTHER" id="PTHR41694">
    <property type="entry name" value="ENDOGENOUS RETROVIRUS GROUP K MEMBER POL PROTEIN"/>
    <property type="match status" value="1"/>
</dbReference>
<organism evidence="8 9">
    <name type="scientific">Corvus brachyrhynchos</name>
    <name type="common">American crow</name>
    <dbReference type="NCBI Taxonomy" id="85066"/>
    <lineage>
        <taxon>Eukaryota</taxon>
        <taxon>Metazoa</taxon>
        <taxon>Chordata</taxon>
        <taxon>Craniata</taxon>
        <taxon>Vertebrata</taxon>
        <taxon>Euteleostomi</taxon>
        <taxon>Archelosauria</taxon>
        <taxon>Archosauria</taxon>
        <taxon>Dinosauria</taxon>
        <taxon>Saurischia</taxon>
        <taxon>Theropoda</taxon>
        <taxon>Coelurosauria</taxon>
        <taxon>Aves</taxon>
        <taxon>Neognathae</taxon>
        <taxon>Neoaves</taxon>
        <taxon>Telluraves</taxon>
        <taxon>Australaves</taxon>
        <taxon>Passeriformes</taxon>
        <taxon>Corvoidea</taxon>
        <taxon>Corvidae</taxon>
        <taxon>Corvus</taxon>
    </lineage>
</organism>
<keyword evidence="9" id="KW-1185">Reference proteome</keyword>
<keyword evidence="3" id="KW-0540">Nuclease</keyword>
<dbReference type="PANTHER" id="PTHR41694:SF3">
    <property type="entry name" value="RNA-DIRECTED DNA POLYMERASE-RELATED"/>
    <property type="match status" value="1"/>
</dbReference>
<dbReference type="Proteomes" id="UP000052976">
    <property type="component" value="Unassembled WGS sequence"/>
</dbReference>
<dbReference type="GO" id="GO:0016787">
    <property type="term" value="F:hydrolase activity"/>
    <property type="evidence" value="ECO:0007669"/>
    <property type="project" value="UniProtKB-KW"/>
</dbReference>
<evidence type="ECO:0000256" key="2">
    <source>
        <dbReference type="ARBA" id="ARBA00022695"/>
    </source>
</evidence>
<dbReference type="InterPro" id="IPR010661">
    <property type="entry name" value="RVT_thumb"/>
</dbReference>
<evidence type="ECO:0000256" key="3">
    <source>
        <dbReference type="ARBA" id="ARBA00022722"/>
    </source>
</evidence>
<dbReference type="InterPro" id="IPR043128">
    <property type="entry name" value="Rev_trsase/Diguanyl_cyclase"/>
</dbReference>
<dbReference type="AlphaFoldDB" id="A0A091FLD8"/>
<protein>
    <recommendedName>
        <fullName evidence="7">Reverse transcriptase thumb domain-containing protein</fullName>
    </recommendedName>
</protein>
<evidence type="ECO:0000313" key="8">
    <source>
        <dbReference type="EMBL" id="KFO62145.1"/>
    </source>
</evidence>
<keyword evidence="2" id="KW-0548">Nucleotidyltransferase</keyword>
<evidence type="ECO:0000259" key="7">
    <source>
        <dbReference type="Pfam" id="PF06817"/>
    </source>
</evidence>
<gene>
    <name evidence="8" type="ORF">N302_10320</name>
</gene>
<accession>A0A091FLD8</accession>
<keyword evidence="5" id="KW-0378">Hydrolase</keyword>
<feature type="non-terminal residue" evidence="8">
    <location>
        <position position="166"/>
    </location>
</feature>
<dbReference type="EMBL" id="KK719227">
    <property type="protein sequence ID" value="KFO62145.1"/>
    <property type="molecule type" value="Genomic_DNA"/>
</dbReference>
<evidence type="ECO:0000256" key="5">
    <source>
        <dbReference type="ARBA" id="ARBA00022801"/>
    </source>
</evidence>
<name>A0A091FLD8_CORBR</name>
<reference evidence="8 9" key="1">
    <citation type="submission" date="2014-04" db="EMBL/GenBank/DDBJ databases">
        <title>Genome evolution of avian class.</title>
        <authorList>
            <person name="Zhang G."/>
            <person name="Li C."/>
        </authorList>
    </citation>
    <scope>NUCLEOTIDE SEQUENCE [LARGE SCALE GENOMIC DNA]</scope>
    <source>
        <strain evidence="8">BGI_N302</strain>
    </source>
</reference>
<keyword evidence="4" id="KW-0255">Endonuclease</keyword>
<dbReference type="InterPro" id="IPR043502">
    <property type="entry name" value="DNA/RNA_pol_sf"/>
</dbReference>
<feature type="non-terminal residue" evidence="8">
    <location>
        <position position="1"/>
    </location>
</feature>
<dbReference type="Gene3D" id="3.30.70.270">
    <property type="match status" value="2"/>
</dbReference>
<proteinExistence type="predicted"/>
<dbReference type="STRING" id="85066.A0A091FLD8"/>
<keyword evidence="1" id="KW-0808">Transferase</keyword>
<evidence type="ECO:0000256" key="6">
    <source>
        <dbReference type="ARBA" id="ARBA00022918"/>
    </source>
</evidence>
<keyword evidence="6" id="KW-0695">RNA-directed DNA polymerase</keyword>
<evidence type="ECO:0000256" key="4">
    <source>
        <dbReference type="ARBA" id="ARBA00022759"/>
    </source>
</evidence>
<feature type="domain" description="Reverse transcriptase thumb" evidence="7">
    <location>
        <begin position="78"/>
        <end position="138"/>
    </location>
</feature>
<sequence>FCQWYVARVLSPVHKEFSKSVILHYMDDAPDNACLDLTLEKALQAIEKAGFDVQQEKIQRTCPWTYLGLCISKQTTVPQQLAIKDNPKTLRDLQQLCGSVKWVRPLLGLTTEDLALLFNLLKVCDDLDSPQAITKEVQGSIEKVQLTLSSRQVHWTSPDLPLIFII</sequence>
<evidence type="ECO:0000313" key="9">
    <source>
        <dbReference type="Proteomes" id="UP000052976"/>
    </source>
</evidence>